<sequence length="333" mass="38132">MTRTVIVTFNNNTKIHNNFSENSSHDRIYFNKVIKTVEFLETDLKAGTFLGSALKKVNKTFQVRDPSQKNRKKIIVLITDGTPSPQDKWDAYDVAQKLRGMNPPYHLIAFGIGNYDENKLTNLTGDKKLIFKASSFEKLHNQLKSFADKICTVDCEFTEWVPWGNCTLADERQIWKREKVKVSHNGGEECYPLEKESTCQLVLNKNKEPVDKNNGLIINKSLKKESTIITSREKEKYKNKVKLENTQELYRTANPKVHNEDYTQRRKNILPLAVGLAIGSVALVSGITGLAFYLKKKGKEEKESFSNNDMEATKANNPIYKDLWKSKDNPALY</sequence>
<protein>
    <recommendedName>
        <fullName evidence="2">VWFA domain-containing protein</fullName>
    </recommendedName>
</protein>
<reference evidence="3" key="1">
    <citation type="journal article" date="2023" name="G3 (Bethesda)">
        <title>Whole genome assemblies of Zophobas morio and Tenebrio molitor.</title>
        <authorList>
            <person name="Kaur S."/>
            <person name="Stinson S.A."/>
            <person name="diCenzo G.C."/>
        </authorList>
    </citation>
    <scope>NUCLEOTIDE SEQUENCE</scope>
    <source>
        <strain evidence="3">QUZm001</strain>
    </source>
</reference>
<dbReference type="AlphaFoldDB" id="A0AA38HIR2"/>
<comment type="caution">
    <text evidence="3">The sequence shown here is derived from an EMBL/GenBank/DDBJ whole genome shotgun (WGS) entry which is preliminary data.</text>
</comment>
<dbReference type="InterPro" id="IPR002035">
    <property type="entry name" value="VWF_A"/>
</dbReference>
<dbReference type="EMBL" id="JALNTZ010003629">
    <property type="protein sequence ID" value="KAJ3616336.1"/>
    <property type="molecule type" value="Genomic_DNA"/>
</dbReference>
<dbReference type="InterPro" id="IPR050525">
    <property type="entry name" value="ECM_Assembly_Org"/>
</dbReference>
<accession>A0AA38HIR2</accession>
<dbReference type="Pfam" id="PF00092">
    <property type="entry name" value="VWA"/>
    <property type="match status" value="1"/>
</dbReference>
<keyword evidence="4" id="KW-1185">Reference proteome</keyword>
<evidence type="ECO:0000256" key="1">
    <source>
        <dbReference type="SAM" id="Phobius"/>
    </source>
</evidence>
<dbReference type="SUPFAM" id="SSF53300">
    <property type="entry name" value="vWA-like"/>
    <property type="match status" value="1"/>
</dbReference>
<name>A0AA38HIR2_9CUCU</name>
<evidence type="ECO:0000313" key="4">
    <source>
        <dbReference type="Proteomes" id="UP001168821"/>
    </source>
</evidence>
<dbReference type="PANTHER" id="PTHR24020:SF84">
    <property type="entry name" value="VWFA DOMAIN-CONTAINING PROTEIN"/>
    <property type="match status" value="1"/>
</dbReference>
<keyword evidence="1" id="KW-1133">Transmembrane helix</keyword>
<feature type="transmembrane region" description="Helical" evidence="1">
    <location>
        <begin position="269"/>
        <end position="294"/>
    </location>
</feature>
<evidence type="ECO:0000313" key="3">
    <source>
        <dbReference type="EMBL" id="KAJ3616336.1"/>
    </source>
</evidence>
<organism evidence="3 4">
    <name type="scientific">Zophobas morio</name>
    <dbReference type="NCBI Taxonomy" id="2755281"/>
    <lineage>
        <taxon>Eukaryota</taxon>
        <taxon>Metazoa</taxon>
        <taxon>Ecdysozoa</taxon>
        <taxon>Arthropoda</taxon>
        <taxon>Hexapoda</taxon>
        <taxon>Insecta</taxon>
        <taxon>Pterygota</taxon>
        <taxon>Neoptera</taxon>
        <taxon>Endopterygota</taxon>
        <taxon>Coleoptera</taxon>
        <taxon>Polyphaga</taxon>
        <taxon>Cucujiformia</taxon>
        <taxon>Tenebrionidae</taxon>
        <taxon>Zophobas</taxon>
    </lineage>
</organism>
<dbReference type="InterPro" id="IPR036465">
    <property type="entry name" value="vWFA_dom_sf"/>
</dbReference>
<feature type="domain" description="VWFA" evidence="2">
    <location>
        <begin position="1"/>
        <end position="150"/>
    </location>
</feature>
<dbReference type="Proteomes" id="UP001168821">
    <property type="component" value="Unassembled WGS sequence"/>
</dbReference>
<keyword evidence="1" id="KW-0812">Transmembrane</keyword>
<gene>
    <name evidence="3" type="ORF">Zmor_011928</name>
</gene>
<proteinExistence type="predicted"/>
<keyword evidence="1" id="KW-0472">Membrane</keyword>
<dbReference type="GO" id="GO:0032991">
    <property type="term" value="C:protein-containing complex"/>
    <property type="evidence" value="ECO:0007669"/>
    <property type="project" value="UniProtKB-ARBA"/>
</dbReference>
<dbReference type="CDD" id="cd01450">
    <property type="entry name" value="vWFA_subfamily_ECM"/>
    <property type="match status" value="1"/>
</dbReference>
<evidence type="ECO:0000259" key="2">
    <source>
        <dbReference type="PROSITE" id="PS50234"/>
    </source>
</evidence>
<dbReference type="PANTHER" id="PTHR24020">
    <property type="entry name" value="COLLAGEN ALPHA"/>
    <property type="match status" value="1"/>
</dbReference>
<dbReference type="Gene3D" id="3.40.50.410">
    <property type="entry name" value="von Willebrand factor, type A domain"/>
    <property type="match status" value="1"/>
</dbReference>
<dbReference type="PROSITE" id="PS50234">
    <property type="entry name" value="VWFA"/>
    <property type="match status" value="1"/>
</dbReference>